<name>A0A239C7U3_9BACT</name>
<dbReference type="Pfam" id="PF00589">
    <property type="entry name" value="Phage_integrase"/>
    <property type="match status" value="1"/>
</dbReference>
<dbReference type="SUPFAM" id="SSF56349">
    <property type="entry name" value="DNA breaking-rejoining enzymes"/>
    <property type="match status" value="1"/>
</dbReference>
<dbReference type="CDD" id="cd00397">
    <property type="entry name" value="DNA_BRE_C"/>
    <property type="match status" value="1"/>
</dbReference>
<gene>
    <name evidence="3" type="ORF">SAMN04488503_2978</name>
</gene>
<evidence type="ECO:0000256" key="1">
    <source>
        <dbReference type="ARBA" id="ARBA00023172"/>
    </source>
</evidence>
<dbReference type="GO" id="GO:0015074">
    <property type="term" value="P:DNA integration"/>
    <property type="evidence" value="ECO:0007669"/>
    <property type="project" value="InterPro"/>
</dbReference>
<keyword evidence="4" id="KW-1185">Reference proteome</keyword>
<organism evidence="3 4">
    <name type="scientific">Humidesulfovibrio mexicanus</name>
    <dbReference type="NCBI Taxonomy" id="147047"/>
    <lineage>
        <taxon>Bacteria</taxon>
        <taxon>Pseudomonadati</taxon>
        <taxon>Thermodesulfobacteriota</taxon>
        <taxon>Desulfovibrionia</taxon>
        <taxon>Desulfovibrionales</taxon>
        <taxon>Desulfovibrionaceae</taxon>
        <taxon>Humidesulfovibrio</taxon>
    </lineage>
</organism>
<dbReference type="InterPro" id="IPR011010">
    <property type="entry name" value="DNA_brk_join_enz"/>
</dbReference>
<dbReference type="Proteomes" id="UP000198324">
    <property type="component" value="Unassembled WGS sequence"/>
</dbReference>
<sequence>MPTETTRRGTKRWRAVVKVSGKIVASKWFGSGAKEHRKAVLWEETWKREAVQQVSTPVLKLSDWTLAYLEDVQVRFSDSTFDEKRTAMTRLIKALGDLDVTKITPGVALGFLSGQCKARSGYSANRDRKNLAAGWTWGRKFMDGFPKTGNPFLDVDRFPEERNPRHVPTEEEFWKVLEKTEGQDRVMLMAYLYTAARRDELFRLTWADVDFKANVLLLRTRKTRGSSWRVDPLPILPELRQALVWWWDARPYKSAEYVFTCLDDSPSPNHNPGGRFLYRQHVMRKLCKRAEVRPFGFHSIRHLRAVMLYKGGALVHEIQKWLRHESASTTERYLKSLGCDLDRLQEAATRGRGQAKVIPFAQNGRALGIVTSEGSGYPPVYPLAETMATGL</sequence>
<reference evidence="3 4" key="1">
    <citation type="submission" date="2017-06" db="EMBL/GenBank/DDBJ databases">
        <authorList>
            <person name="Kim H.J."/>
            <person name="Triplett B.A."/>
        </authorList>
    </citation>
    <scope>NUCLEOTIDE SEQUENCE [LARGE SCALE GENOMIC DNA]</scope>
    <source>
        <strain evidence="3 4">DSM 13116</strain>
    </source>
</reference>
<dbReference type="GO" id="GO:0006310">
    <property type="term" value="P:DNA recombination"/>
    <property type="evidence" value="ECO:0007669"/>
    <property type="project" value="UniProtKB-KW"/>
</dbReference>
<dbReference type="PANTHER" id="PTHR30349">
    <property type="entry name" value="PHAGE INTEGRASE-RELATED"/>
    <property type="match status" value="1"/>
</dbReference>
<dbReference type="EMBL" id="FZOC01000007">
    <property type="protein sequence ID" value="SNS15728.1"/>
    <property type="molecule type" value="Genomic_DNA"/>
</dbReference>
<dbReference type="InterPro" id="IPR013762">
    <property type="entry name" value="Integrase-like_cat_sf"/>
</dbReference>
<proteinExistence type="predicted"/>
<accession>A0A239C7U3</accession>
<keyword evidence="1" id="KW-0233">DNA recombination</keyword>
<dbReference type="PROSITE" id="PS51898">
    <property type="entry name" value="TYR_RECOMBINASE"/>
    <property type="match status" value="1"/>
</dbReference>
<dbReference type="InterPro" id="IPR050090">
    <property type="entry name" value="Tyrosine_recombinase_XerCD"/>
</dbReference>
<dbReference type="PANTHER" id="PTHR30349:SF64">
    <property type="entry name" value="PROPHAGE INTEGRASE INTD-RELATED"/>
    <property type="match status" value="1"/>
</dbReference>
<dbReference type="AlphaFoldDB" id="A0A239C7U3"/>
<evidence type="ECO:0000259" key="2">
    <source>
        <dbReference type="PROSITE" id="PS51898"/>
    </source>
</evidence>
<evidence type="ECO:0000313" key="3">
    <source>
        <dbReference type="EMBL" id="SNS15728.1"/>
    </source>
</evidence>
<dbReference type="GO" id="GO:0003677">
    <property type="term" value="F:DNA binding"/>
    <property type="evidence" value="ECO:0007669"/>
    <property type="project" value="InterPro"/>
</dbReference>
<dbReference type="OrthoDB" id="5450216at2"/>
<evidence type="ECO:0000313" key="4">
    <source>
        <dbReference type="Proteomes" id="UP000198324"/>
    </source>
</evidence>
<feature type="domain" description="Tyr recombinase" evidence="2">
    <location>
        <begin position="162"/>
        <end position="349"/>
    </location>
</feature>
<protein>
    <submittedName>
        <fullName evidence="3">Site-specific recombinase XerD</fullName>
    </submittedName>
</protein>
<dbReference type="InterPro" id="IPR002104">
    <property type="entry name" value="Integrase_catalytic"/>
</dbReference>
<dbReference type="Gene3D" id="1.10.443.10">
    <property type="entry name" value="Intergrase catalytic core"/>
    <property type="match status" value="1"/>
</dbReference>